<dbReference type="InterPro" id="IPR051695">
    <property type="entry name" value="Phosphoglycerate_Mutase"/>
</dbReference>
<comment type="caution">
    <text evidence="4">The sequence shown here is derived from an EMBL/GenBank/DDBJ whole genome shotgun (WGS) entry which is preliminary data.</text>
</comment>
<evidence type="ECO:0000313" key="4">
    <source>
        <dbReference type="EMBL" id="TYP77534.1"/>
    </source>
</evidence>
<dbReference type="SMART" id="SM00855">
    <property type="entry name" value="PGAM"/>
    <property type="match status" value="1"/>
</dbReference>
<dbReference type="PANTHER" id="PTHR46517">
    <property type="entry name" value="FRUCTOSE-2,6-BISPHOSPHATASE TIGAR"/>
    <property type="match status" value="1"/>
</dbReference>
<evidence type="ECO:0000256" key="2">
    <source>
        <dbReference type="PIRSR" id="PIRSR613078-1"/>
    </source>
</evidence>
<organism evidence="4 5">
    <name type="scientific">Paenibacillus methanolicus</name>
    <dbReference type="NCBI Taxonomy" id="582686"/>
    <lineage>
        <taxon>Bacteria</taxon>
        <taxon>Bacillati</taxon>
        <taxon>Bacillota</taxon>
        <taxon>Bacilli</taxon>
        <taxon>Bacillales</taxon>
        <taxon>Paenibacillaceae</taxon>
        <taxon>Paenibacillus</taxon>
    </lineage>
</organism>
<gene>
    <name evidence="4" type="ORF">BCM02_10294</name>
</gene>
<dbReference type="GO" id="GO:0043456">
    <property type="term" value="P:regulation of pentose-phosphate shunt"/>
    <property type="evidence" value="ECO:0007669"/>
    <property type="project" value="TreeGrafter"/>
</dbReference>
<dbReference type="EMBL" id="VNHS01000002">
    <property type="protein sequence ID" value="TYP77534.1"/>
    <property type="molecule type" value="Genomic_DNA"/>
</dbReference>
<dbReference type="PROSITE" id="PS00175">
    <property type="entry name" value="PG_MUTASE"/>
    <property type="match status" value="1"/>
</dbReference>
<accession>A0A5S5CDU9</accession>
<sequence length="123" mass="13656">MELYVVRHGQTEWNAQNRVCGRTDIPLTAKGEEQARAIAASLADRHFDAIIASPLARARRTAEIIANARGVHITKDDRLIEQHYGFTKARPAMTKHSGMRNSNLPQNCPAANRFCRSRTGCTG</sequence>
<dbReference type="InterPro" id="IPR001345">
    <property type="entry name" value="PG/BPGM_mutase_AS"/>
</dbReference>
<dbReference type="GO" id="GO:0045820">
    <property type="term" value="P:negative regulation of glycolytic process"/>
    <property type="evidence" value="ECO:0007669"/>
    <property type="project" value="TreeGrafter"/>
</dbReference>
<dbReference type="Gene3D" id="3.40.50.1240">
    <property type="entry name" value="Phosphoglycerate mutase-like"/>
    <property type="match status" value="1"/>
</dbReference>
<feature type="active site" description="Tele-phosphohistidine intermediate" evidence="2">
    <location>
        <position position="8"/>
    </location>
</feature>
<reference evidence="4 5" key="1">
    <citation type="submission" date="2019-07" db="EMBL/GenBank/DDBJ databases">
        <title>Genomic Encyclopedia of Type Strains, Phase III (KMG-III): the genomes of soil and plant-associated and newly described type strains.</title>
        <authorList>
            <person name="Whitman W."/>
        </authorList>
    </citation>
    <scope>NUCLEOTIDE SEQUENCE [LARGE SCALE GENOMIC DNA]</scope>
    <source>
        <strain evidence="4 5">BL24</strain>
    </source>
</reference>
<keyword evidence="1" id="KW-0378">Hydrolase</keyword>
<proteinExistence type="predicted"/>
<dbReference type="Proteomes" id="UP000323257">
    <property type="component" value="Unassembled WGS sequence"/>
</dbReference>
<feature type="binding site" evidence="3">
    <location>
        <begin position="7"/>
        <end position="14"/>
    </location>
    <ligand>
        <name>substrate</name>
    </ligand>
</feature>
<dbReference type="PANTHER" id="PTHR46517:SF1">
    <property type="entry name" value="FRUCTOSE-2,6-BISPHOSPHATASE TIGAR"/>
    <property type="match status" value="1"/>
</dbReference>
<dbReference type="InterPro" id="IPR029033">
    <property type="entry name" value="His_PPase_superfam"/>
</dbReference>
<feature type="binding site" evidence="3">
    <location>
        <begin position="81"/>
        <end position="84"/>
    </location>
    <ligand>
        <name>substrate</name>
    </ligand>
</feature>
<dbReference type="InterPro" id="IPR013078">
    <property type="entry name" value="His_Pase_superF_clade-1"/>
</dbReference>
<dbReference type="GO" id="GO:0004331">
    <property type="term" value="F:fructose-2,6-bisphosphate 2-phosphatase activity"/>
    <property type="evidence" value="ECO:0007669"/>
    <property type="project" value="TreeGrafter"/>
</dbReference>
<dbReference type="CDD" id="cd07067">
    <property type="entry name" value="HP_PGM_like"/>
    <property type="match status" value="1"/>
</dbReference>
<dbReference type="SUPFAM" id="SSF53254">
    <property type="entry name" value="Phosphoglycerate mutase-like"/>
    <property type="match status" value="1"/>
</dbReference>
<name>A0A5S5CDU9_9BACL</name>
<dbReference type="GO" id="GO:0005829">
    <property type="term" value="C:cytosol"/>
    <property type="evidence" value="ECO:0007669"/>
    <property type="project" value="TreeGrafter"/>
</dbReference>
<dbReference type="AlphaFoldDB" id="A0A5S5CDU9"/>
<evidence type="ECO:0000256" key="1">
    <source>
        <dbReference type="ARBA" id="ARBA00022801"/>
    </source>
</evidence>
<protein>
    <submittedName>
        <fullName evidence="4">Putative phosphoglycerate mutase/uncharacterized phosphatase</fullName>
    </submittedName>
</protein>
<keyword evidence="5" id="KW-1185">Reference proteome</keyword>
<dbReference type="Pfam" id="PF00300">
    <property type="entry name" value="His_Phos_1"/>
    <property type="match status" value="1"/>
</dbReference>
<evidence type="ECO:0000256" key="3">
    <source>
        <dbReference type="PIRSR" id="PIRSR613078-2"/>
    </source>
</evidence>
<feature type="binding site" evidence="3">
    <location>
        <position position="57"/>
    </location>
    <ligand>
        <name>substrate</name>
    </ligand>
</feature>
<feature type="active site" description="Proton donor/acceptor" evidence="2">
    <location>
        <position position="81"/>
    </location>
</feature>
<evidence type="ECO:0000313" key="5">
    <source>
        <dbReference type="Proteomes" id="UP000323257"/>
    </source>
</evidence>